<evidence type="ECO:0000256" key="1">
    <source>
        <dbReference type="SAM" id="MobiDB-lite"/>
    </source>
</evidence>
<keyword evidence="2" id="KW-0812">Transmembrane</keyword>
<dbReference type="EMBL" id="RCCB01000012">
    <property type="protein sequence ID" value="RLJ24403.1"/>
    <property type="molecule type" value="Genomic_DNA"/>
</dbReference>
<dbReference type="AlphaFoldDB" id="A0A497UIF2"/>
<sequence>MQFASFNGVLRTLFILVCIYYAVRLLARIFFPIMVRTVVQKAEQSFQQQQQNYQRQNSQDDFVNINTNANRRSDRPRETKKVGEYIDYEEID</sequence>
<reference evidence="4 6" key="2">
    <citation type="submission" date="2018-10" db="EMBL/GenBank/DDBJ databases">
        <title>Genomic Encyclopedia of Archaeal and Bacterial Type Strains, Phase II (KMG-II): from individual species to whole genera.</title>
        <authorList>
            <person name="Goeker M."/>
        </authorList>
    </citation>
    <scope>NUCLEOTIDE SEQUENCE [LARGE SCALE GENOMIC DNA]</scope>
    <source>
        <strain evidence="4 6">DSM 21886</strain>
    </source>
</reference>
<dbReference type="Proteomes" id="UP000275027">
    <property type="component" value="Unassembled WGS sequence"/>
</dbReference>
<keyword evidence="2" id="KW-1133">Transmembrane helix</keyword>
<evidence type="ECO:0000313" key="3">
    <source>
        <dbReference type="EMBL" id="PKW30063.1"/>
    </source>
</evidence>
<dbReference type="Proteomes" id="UP000233767">
    <property type="component" value="Unassembled WGS sequence"/>
</dbReference>
<protein>
    <submittedName>
        <fullName evidence="4">Uncharacterized protein DUF4834</fullName>
    </submittedName>
</protein>
<dbReference type="InterPro" id="IPR032272">
    <property type="entry name" value="DUF4834"/>
</dbReference>
<feature type="transmembrane region" description="Helical" evidence="2">
    <location>
        <begin position="12"/>
        <end position="31"/>
    </location>
</feature>
<evidence type="ECO:0000313" key="4">
    <source>
        <dbReference type="EMBL" id="RLJ24403.1"/>
    </source>
</evidence>
<name>A0A497UIF2_9FLAO</name>
<feature type="compositionally biased region" description="Polar residues" evidence="1">
    <location>
        <begin position="60"/>
        <end position="70"/>
    </location>
</feature>
<evidence type="ECO:0000313" key="6">
    <source>
        <dbReference type="Proteomes" id="UP000275027"/>
    </source>
</evidence>
<evidence type="ECO:0000256" key="2">
    <source>
        <dbReference type="SAM" id="Phobius"/>
    </source>
</evidence>
<proteinExistence type="predicted"/>
<comment type="caution">
    <text evidence="4">The sequence shown here is derived from an EMBL/GenBank/DDBJ whole genome shotgun (WGS) entry which is preliminary data.</text>
</comment>
<feature type="region of interest" description="Disordered" evidence="1">
    <location>
        <begin position="50"/>
        <end position="81"/>
    </location>
</feature>
<feature type="compositionally biased region" description="Low complexity" evidence="1">
    <location>
        <begin position="50"/>
        <end position="59"/>
    </location>
</feature>
<accession>A0A497UIF2</accession>
<feature type="compositionally biased region" description="Basic and acidic residues" evidence="1">
    <location>
        <begin position="71"/>
        <end position="81"/>
    </location>
</feature>
<keyword evidence="5" id="KW-1185">Reference proteome</keyword>
<keyword evidence="2" id="KW-0472">Membrane</keyword>
<evidence type="ECO:0000313" key="5">
    <source>
        <dbReference type="Proteomes" id="UP000233767"/>
    </source>
</evidence>
<dbReference type="Pfam" id="PF16118">
    <property type="entry name" value="DUF4834"/>
    <property type="match status" value="1"/>
</dbReference>
<gene>
    <name evidence="3" type="ORF">B0G92_1712</name>
    <name evidence="4" type="ORF">CLV50_2284</name>
</gene>
<dbReference type="RefSeq" id="WP_056070626.1">
    <property type="nucleotide sequence ID" value="NZ_CALHAS010000007.1"/>
</dbReference>
<organism evidence="4 6">
    <name type="scientific">Flavobacterium lindanitolerans</name>
    <dbReference type="NCBI Taxonomy" id="428988"/>
    <lineage>
        <taxon>Bacteria</taxon>
        <taxon>Pseudomonadati</taxon>
        <taxon>Bacteroidota</taxon>
        <taxon>Flavobacteriia</taxon>
        <taxon>Flavobacteriales</taxon>
        <taxon>Flavobacteriaceae</taxon>
        <taxon>Flavobacterium</taxon>
    </lineage>
</organism>
<reference evidence="3 5" key="1">
    <citation type="submission" date="2017-12" db="EMBL/GenBank/DDBJ databases">
        <title>Genomic Encyclopedia of Type Strains, Phase III (KMG-III): the genomes of soil and plant-associated and newly described type strains.</title>
        <authorList>
            <person name="Whitman W."/>
        </authorList>
    </citation>
    <scope>NUCLEOTIDE SEQUENCE [LARGE SCALE GENOMIC DNA]</scope>
    <source>
        <strain evidence="3 5">IP-10</strain>
    </source>
</reference>
<dbReference type="EMBL" id="PJND01000007">
    <property type="protein sequence ID" value="PKW30063.1"/>
    <property type="molecule type" value="Genomic_DNA"/>
</dbReference>